<name>C6B4G5_RHILS</name>
<gene>
    <name evidence="1" type="ordered locus">Rleg_4743</name>
</gene>
<dbReference type="HOGENOM" id="CLU_2495726_0_0_5"/>
<dbReference type="AlphaFoldDB" id="C6B4G5"/>
<sequence>MSACRRTRGTIPAALINYYFEREFLFAESGRAPFARVAAQQVVRGQPLAWPYRLRGKVIVPNRFVCDIRVAARLEFAALRHYLVMD</sequence>
<organism evidence="1 2">
    <name type="scientific">Rhizobium leguminosarum bv. trifolii (strain WSM1325)</name>
    <dbReference type="NCBI Taxonomy" id="395491"/>
    <lineage>
        <taxon>Bacteria</taxon>
        <taxon>Pseudomonadati</taxon>
        <taxon>Pseudomonadota</taxon>
        <taxon>Alphaproteobacteria</taxon>
        <taxon>Hyphomicrobiales</taxon>
        <taxon>Rhizobiaceae</taxon>
        <taxon>Rhizobium/Agrobacterium group</taxon>
        <taxon>Rhizobium</taxon>
    </lineage>
</organism>
<evidence type="ECO:0000313" key="1">
    <source>
        <dbReference type="EMBL" id="ACS58973.1"/>
    </source>
</evidence>
<protein>
    <submittedName>
        <fullName evidence="1">Uncharacterized protein</fullName>
    </submittedName>
</protein>
<dbReference type="Proteomes" id="UP000002256">
    <property type="component" value="Plasmid pR132501"/>
</dbReference>
<geneLocation type="plasmid" evidence="1 2">
    <name>pR132501</name>
</geneLocation>
<proteinExistence type="predicted"/>
<reference evidence="1 2" key="1">
    <citation type="journal article" date="2010" name="Stand. Genomic Sci.">
        <title>Complete genome sequence of Rhizobium leguminosarum bv. trifolii strain WSM1325, an effective microsymbiont of annual Mediterranean clovers.</title>
        <authorList>
            <person name="Reeve W."/>
            <person name="O'Hara G."/>
            <person name="Chain P."/>
            <person name="Ardley J."/>
            <person name="Brau L."/>
            <person name="Nandesena K."/>
            <person name="Tiwari R."/>
            <person name="Copeland A."/>
            <person name="Nolan M."/>
            <person name="Han C."/>
            <person name="Brettin T."/>
            <person name="Land M."/>
            <person name="Ovchinikova G."/>
            <person name="Ivanova N."/>
            <person name="Mavromatis K."/>
            <person name="Markowitz V."/>
            <person name="Kyrpides N."/>
            <person name="Melino V."/>
            <person name="Denton M."/>
            <person name="Yates R."/>
            <person name="Howieson J."/>
        </authorList>
    </citation>
    <scope>NUCLEOTIDE SEQUENCE [LARGE SCALE GENOMIC DNA]</scope>
    <source>
        <strain evidence="1 2">WSM1325</strain>
        <plasmid evidence="2">Plasmid pR132501</plasmid>
    </source>
</reference>
<dbReference type="KEGG" id="rlg:Rleg_4743"/>
<keyword evidence="1" id="KW-0614">Plasmid</keyword>
<evidence type="ECO:0000313" key="2">
    <source>
        <dbReference type="Proteomes" id="UP000002256"/>
    </source>
</evidence>
<accession>C6B4G5</accession>
<dbReference type="EMBL" id="CP001623">
    <property type="protein sequence ID" value="ACS58973.1"/>
    <property type="molecule type" value="Genomic_DNA"/>
</dbReference>